<dbReference type="SMART" id="SM00280">
    <property type="entry name" value="KAZAL"/>
    <property type="match status" value="1"/>
</dbReference>
<feature type="signal peptide" evidence="3">
    <location>
        <begin position="1"/>
        <end position="18"/>
    </location>
</feature>
<dbReference type="CDD" id="cd00104">
    <property type="entry name" value="KAZAL_FS"/>
    <property type="match status" value="1"/>
</dbReference>
<name>A0A7M5X355_9CNID</name>
<keyword evidence="2" id="KW-1133">Transmembrane helix</keyword>
<dbReference type="InterPro" id="IPR002350">
    <property type="entry name" value="Kazal_dom"/>
</dbReference>
<reference evidence="5" key="1">
    <citation type="submission" date="2021-01" db="UniProtKB">
        <authorList>
            <consortium name="EnsemblMetazoa"/>
        </authorList>
    </citation>
    <scope>IDENTIFICATION</scope>
</reference>
<evidence type="ECO:0000256" key="1">
    <source>
        <dbReference type="SAM" id="MobiDB-lite"/>
    </source>
</evidence>
<evidence type="ECO:0000313" key="5">
    <source>
        <dbReference type="EnsemblMetazoa" id="CLYHEMP016761.1"/>
    </source>
</evidence>
<protein>
    <recommendedName>
        <fullName evidence="4">Kazal-like domain-containing protein</fullName>
    </recommendedName>
</protein>
<dbReference type="GeneID" id="136815333"/>
<evidence type="ECO:0000259" key="4">
    <source>
        <dbReference type="PROSITE" id="PS51465"/>
    </source>
</evidence>
<evidence type="ECO:0000256" key="2">
    <source>
        <dbReference type="SAM" id="Phobius"/>
    </source>
</evidence>
<keyword evidence="2" id="KW-0472">Membrane</keyword>
<dbReference type="AlphaFoldDB" id="A0A7M5X355"/>
<dbReference type="InterPro" id="IPR036058">
    <property type="entry name" value="Kazal_dom_sf"/>
</dbReference>
<dbReference type="Gene3D" id="3.30.60.30">
    <property type="match status" value="1"/>
</dbReference>
<feature type="domain" description="Kazal-like" evidence="4">
    <location>
        <begin position="109"/>
        <end position="176"/>
    </location>
</feature>
<keyword evidence="6" id="KW-1185">Reference proteome</keyword>
<feature type="compositionally biased region" description="Low complexity" evidence="1">
    <location>
        <begin position="36"/>
        <end position="48"/>
    </location>
</feature>
<organism evidence="5 6">
    <name type="scientific">Clytia hemisphaerica</name>
    <dbReference type="NCBI Taxonomy" id="252671"/>
    <lineage>
        <taxon>Eukaryota</taxon>
        <taxon>Metazoa</taxon>
        <taxon>Cnidaria</taxon>
        <taxon>Hydrozoa</taxon>
        <taxon>Hydroidolina</taxon>
        <taxon>Leptothecata</taxon>
        <taxon>Obeliida</taxon>
        <taxon>Clytiidae</taxon>
        <taxon>Clytia</taxon>
    </lineage>
</organism>
<dbReference type="Pfam" id="PF07648">
    <property type="entry name" value="Kazal_2"/>
    <property type="match status" value="1"/>
</dbReference>
<evidence type="ECO:0000256" key="3">
    <source>
        <dbReference type="SAM" id="SignalP"/>
    </source>
</evidence>
<feature type="region of interest" description="Disordered" evidence="1">
    <location>
        <begin position="36"/>
        <end position="98"/>
    </location>
</feature>
<dbReference type="RefSeq" id="XP_066927873.1">
    <property type="nucleotide sequence ID" value="XM_067071772.1"/>
</dbReference>
<feature type="chain" id="PRO_5029746340" description="Kazal-like domain-containing protein" evidence="3">
    <location>
        <begin position="19"/>
        <end position="230"/>
    </location>
</feature>
<dbReference type="Proteomes" id="UP000594262">
    <property type="component" value="Unplaced"/>
</dbReference>
<evidence type="ECO:0000313" key="6">
    <source>
        <dbReference type="Proteomes" id="UP000594262"/>
    </source>
</evidence>
<dbReference type="SUPFAM" id="SSF100895">
    <property type="entry name" value="Kazal-type serine protease inhibitors"/>
    <property type="match status" value="1"/>
</dbReference>
<dbReference type="PROSITE" id="PS51465">
    <property type="entry name" value="KAZAL_2"/>
    <property type="match status" value="1"/>
</dbReference>
<keyword evidence="2" id="KW-0812">Transmembrane</keyword>
<feature type="compositionally biased region" description="Low complexity" evidence="1">
    <location>
        <begin position="67"/>
        <end position="98"/>
    </location>
</feature>
<feature type="transmembrane region" description="Helical" evidence="2">
    <location>
        <begin position="186"/>
        <end position="209"/>
    </location>
</feature>
<accession>A0A7M5X355</accession>
<dbReference type="EnsemblMetazoa" id="CLYHEMT016761.1">
    <property type="protein sequence ID" value="CLYHEMP016761.1"/>
    <property type="gene ID" value="CLYHEMG016761"/>
</dbReference>
<sequence>MFTKLTILFSLMVVGCLCQENTTVSLNATTAAPAPVTTTTTTTTLAPPSANETQNATTAPPPPPKTEIPTTTTTTTTTQLPVTTTTTTTTEMPTTTTSSTKATKKLACESERCPPYSLCENTVCLMKCPNITKPFNASEQVCGDNGETYDSFDALKTNSCTMKQMITKKHDGACEDDKEEEGGSQYIVIVVVLVLVLIIIIGIAGYWIYSKRRTNSKDLKNGDKSGDNLL</sequence>
<keyword evidence="3" id="KW-0732">Signal</keyword>
<dbReference type="PROSITE" id="PS51257">
    <property type="entry name" value="PROKAR_LIPOPROTEIN"/>
    <property type="match status" value="1"/>
</dbReference>
<proteinExistence type="predicted"/>
<dbReference type="OrthoDB" id="192611at2759"/>